<evidence type="ECO:0000256" key="11">
    <source>
        <dbReference type="ARBA" id="ARBA00023136"/>
    </source>
</evidence>
<name>A0A8T2KFA6_9PIPI</name>
<evidence type="ECO:0000313" key="26">
    <source>
        <dbReference type="EMBL" id="KAG8456105.1"/>
    </source>
</evidence>
<dbReference type="GO" id="GO:0005886">
    <property type="term" value="C:plasma membrane"/>
    <property type="evidence" value="ECO:0007669"/>
    <property type="project" value="UniProtKB-SubCell"/>
</dbReference>
<evidence type="ECO:0000256" key="23">
    <source>
        <dbReference type="PIRSR" id="PIRSR005713-2"/>
    </source>
</evidence>
<evidence type="ECO:0000256" key="2">
    <source>
        <dbReference type="ARBA" id="ARBA00004651"/>
    </source>
</evidence>
<reference evidence="26" key="1">
    <citation type="thesis" date="2020" institute="ProQuest LLC" country="789 East Eisenhower Parkway, Ann Arbor, MI, USA">
        <title>Comparative Genomics and Chromosome Evolution.</title>
        <authorList>
            <person name="Mudd A.B."/>
        </authorList>
    </citation>
    <scope>NUCLEOTIDE SEQUENCE</scope>
    <source>
        <strain evidence="26">Female2</strain>
        <tissue evidence="26">Blood</tissue>
    </source>
</reference>
<evidence type="ECO:0000256" key="1">
    <source>
        <dbReference type="ARBA" id="ARBA00004155"/>
    </source>
</evidence>
<evidence type="ECO:0000256" key="8">
    <source>
        <dbReference type="ARBA" id="ARBA00022840"/>
    </source>
</evidence>
<dbReference type="Proteomes" id="UP000812440">
    <property type="component" value="Chromosome 1"/>
</dbReference>
<comment type="catalytic activity">
    <reaction evidence="18">
        <text>K(+)(in) = K(+)(out)</text>
        <dbReference type="Rhea" id="RHEA:29463"/>
        <dbReference type="ChEBI" id="CHEBI:29103"/>
    </reaction>
</comment>
<evidence type="ECO:0000256" key="9">
    <source>
        <dbReference type="ARBA" id="ARBA00022989"/>
    </source>
</evidence>
<feature type="binding site" evidence="22">
    <location>
        <begin position="94"/>
        <end position="96"/>
    </location>
    <ligand>
        <name>ATP</name>
        <dbReference type="ChEBI" id="CHEBI:30616"/>
        <note>ligand shared between two neighboring subunits of the homotrimer</note>
    </ligand>
</feature>
<comment type="caution">
    <text evidence="25">Lacks conserved residue(s) required for the propagation of feature annotation.</text>
</comment>
<evidence type="ECO:0000256" key="20">
    <source>
        <dbReference type="ARBA" id="ARBA00036634"/>
    </source>
</evidence>
<dbReference type="GO" id="GO:0005765">
    <property type="term" value="C:lysosomal membrane"/>
    <property type="evidence" value="ECO:0007669"/>
    <property type="project" value="UniProtKB-SubCell"/>
</dbReference>
<evidence type="ECO:0000256" key="16">
    <source>
        <dbReference type="ARBA" id="ARBA00023286"/>
    </source>
</evidence>
<sequence>MCPRPLPLPQSGSYDQWEVLGSCRAMARDGCCGQVFSCIFDYDTPRIALIKSRKVGLLNRIIQLGILAYVIGWVFVREKGYQDFDTVVSSVTSKVKGVAVTNTTELGVKIWDVADYIIPAQEENAFFVMTNLILTQNQTQKLCPELPDSNTICTSEQNCTPGYVGTHSNGIQTGKCVPYNSAVKTCEIFAWCPVENDTYVPMPAFLKEAENFTVLIKNNILYPKFNFSKRNILPNISTSYLNTCMYDKVNNPFCPIFRLGSLVNEAGESFQNMAIHGGVMGIQINWDCDLDTNAKYCVPKYSFRRLDNREQDHNVSPGYNFRFAKYYKDNNGVESRTLMKVYGIRFDVLVFGTAGKFDIIPTMINIGSGVALFGVATVLCDIIVFHFFKKRHYYREKKYKYVEDYDELIDNESSGSSH</sequence>
<dbReference type="InterPro" id="IPR053792">
    <property type="entry name" value="P2X_RECEPTOR_CS"/>
</dbReference>
<dbReference type="GO" id="GO:0070588">
    <property type="term" value="P:calcium ion transmembrane transport"/>
    <property type="evidence" value="ECO:0007669"/>
    <property type="project" value="TreeGrafter"/>
</dbReference>
<dbReference type="FunFam" id="1.10.287.940:FF:000005">
    <property type="entry name" value="P2X purinoceptor"/>
    <property type="match status" value="1"/>
</dbReference>
<comment type="caution">
    <text evidence="26">The sequence shown here is derived from an EMBL/GenBank/DDBJ whole genome shotgun (WGS) entry which is preliminary data.</text>
</comment>
<keyword evidence="5" id="KW-1003">Cell membrane</keyword>
<keyword evidence="9 25" id="KW-1133">Transmembrane helix</keyword>
<evidence type="ECO:0000256" key="17">
    <source>
        <dbReference type="ARBA" id="ARBA00023303"/>
    </source>
</evidence>
<keyword evidence="16 21" id="KW-1071">Ligand-gated ion channel</keyword>
<keyword evidence="14" id="KW-0325">Glycoprotein</keyword>
<keyword evidence="12 23" id="KW-1015">Disulfide bond</keyword>
<feature type="binding site" evidence="22">
    <location>
        <position position="340"/>
    </location>
    <ligand>
        <name>ATP</name>
        <dbReference type="ChEBI" id="CHEBI:30616"/>
        <note>ligand shared between two neighboring subunits of the homotrimer</note>
    </ligand>
</feature>
<accession>A0A8T2KFA6</accession>
<dbReference type="PIRSF" id="PIRSF005713">
    <property type="entry name" value="P2X_purinoceptor"/>
    <property type="match status" value="1"/>
</dbReference>
<dbReference type="EMBL" id="JAACNH010000001">
    <property type="protein sequence ID" value="KAG8456105.1"/>
    <property type="molecule type" value="Genomic_DNA"/>
</dbReference>
<dbReference type="GO" id="GO:0004931">
    <property type="term" value="F:extracellularly ATP-gated monoatomic cation channel activity"/>
    <property type="evidence" value="ECO:0007669"/>
    <property type="project" value="UniProtKB-UniRule"/>
</dbReference>
<comment type="subcellular location">
    <subcellularLocation>
        <location evidence="2">Cell membrane</location>
        <topology evidence="2">Multi-pass membrane protein</topology>
    </subcellularLocation>
    <subcellularLocation>
        <location evidence="1">Lysosome membrane</location>
        <topology evidence="1">Multi-pass membrane protein</topology>
    </subcellularLocation>
    <subcellularLocation>
        <location evidence="25">Membrane</location>
        <topology evidence="25">Multi-pass membrane protein</topology>
    </subcellularLocation>
</comment>
<comment type="catalytic activity">
    <reaction evidence="19">
        <text>Na(+)(in) = Na(+)(out)</text>
        <dbReference type="Rhea" id="RHEA:34963"/>
        <dbReference type="ChEBI" id="CHEBI:29101"/>
    </reaction>
</comment>
<dbReference type="InterPro" id="IPR059116">
    <property type="entry name" value="P2X_receptor"/>
</dbReference>
<evidence type="ECO:0000256" key="15">
    <source>
        <dbReference type="ARBA" id="ARBA00023228"/>
    </source>
</evidence>
<organism evidence="26 27">
    <name type="scientific">Hymenochirus boettgeri</name>
    <name type="common">Congo dwarf clawed frog</name>
    <dbReference type="NCBI Taxonomy" id="247094"/>
    <lineage>
        <taxon>Eukaryota</taxon>
        <taxon>Metazoa</taxon>
        <taxon>Chordata</taxon>
        <taxon>Craniata</taxon>
        <taxon>Vertebrata</taxon>
        <taxon>Euteleostomi</taxon>
        <taxon>Amphibia</taxon>
        <taxon>Batrachia</taxon>
        <taxon>Anura</taxon>
        <taxon>Pipoidea</taxon>
        <taxon>Pipidae</taxon>
        <taxon>Pipinae</taxon>
        <taxon>Hymenochirus</taxon>
    </lineage>
</organism>
<comment type="similarity">
    <text evidence="3 21 25">Belongs to the P2X receptor family.</text>
</comment>
<comment type="function">
    <text evidence="21">ATP-gated nonselective transmembrane cation channel permeable to potassium, sodium and calcium. CTP, but not GTP or UTP, functions as a weak affinity agonist for P2RX4. Activated by extracellularly released ATP, it plays multiple role in immunity and central nervous system physiology. Could also function as an ATP-gated cation channel of lysosomal membranes.</text>
</comment>
<evidence type="ECO:0000256" key="22">
    <source>
        <dbReference type="PIRSR" id="PIRSR005713-1"/>
    </source>
</evidence>
<evidence type="ECO:0000256" key="18">
    <source>
        <dbReference type="ARBA" id="ARBA00034430"/>
    </source>
</evidence>
<protein>
    <recommendedName>
        <fullName evidence="21 25">P2X purinoceptor</fullName>
    </recommendedName>
    <alternativeName>
        <fullName evidence="21">P2X purinoceptor 4</fullName>
    </alternativeName>
</protein>
<keyword evidence="27" id="KW-1185">Reference proteome</keyword>
<feature type="transmembrane region" description="Helical" evidence="25">
    <location>
        <begin position="366"/>
        <end position="388"/>
    </location>
</feature>
<feature type="disulfide bond" evidence="23">
    <location>
        <begin position="153"/>
        <end position="176"/>
    </location>
</feature>
<dbReference type="GO" id="GO:0001614">
    <property type="term" value="F:purinergic nucleotide receptor activity"/>
    <property type="evidence" value="ECO:0007669"/>
    <property type="project" value="UniProtKB-UniRule"/>
</dbReference>
<feature type="disulfide bond" evidence="23">
    <location>
        <begin position="244"/>
        <end position="254"/>
    </location>
</feature>
<evidence type="ECO:0000256" key="14">
    <source>
        <dbReference type="ARBA" id="ARBA00023180"/>
    </source>
</evidence>
<evidence type="ECO:0000256" key="10">
    <source>
        <dbReference type="ARBA" id="ARBA00023065"/>
    </source>
</evidence>
<keyword evidence="6 25" id="KW-0812">Transmembrane</keyword>
<dbReference type="InterPro" id="IPR003047">
    <property type="entry name" value="P2X4_purnocptor"/>
</dbReference>
<dbReference type="GO" id="GO:0033198">
    <property type="term" value="P:response to ATP"/>
    <property type="evidence" value="ECO:0007669"/>
    <property type="project" value="InterPro"/>
</dbReference>
<keyword evidence="11 21" id="KW-0472">Membrane</keyword>
<comment type="subunit">
    <text evidence="21">Functional P2XRs are organized as homomeric and heteromeric trimers.</text>
</comment>
<keyword evidence="4 21" id="KW-0813">Transport</keyword>
<dbReference type="Pfam" id="PF00864">
    <property type="entry name" value="P2X_receptor"/>
    <property type="match status" value="1"/>
</dbReference>
<dbReference type="Gene3D" id="1.10.287.940">
    <property type="entry name" value="atp-gated p2x4 ion channel"/>
    <property type="match status" value="1"/>
</dbReference>
<comment type="catalytic activity">
    <reaction evidence="20">
        <text>Ca(2+)(in) = Ca(2+)(out)</text>
        <dbReference type="Rhea" id="RHEA:29671"/>
        <dbReference type="ChEBI" id="CHEBI:29108"/>
    </reaction>
</comment>
<evidence type="ECO:0000256" key="7">
    <source>
        <dbReference type="ARBA" id="ARBA00022741"/>
    </source>
</evidence>
<evidence type="ECO:0000256" key="3">
    <source>
        <dbReference type="ARBA" id="ARBA00009848"/>
    </source>
</evidence>
<feature type="disulfide bond" evidence="23">
    <location>
        <begin position="288"/>
        <end position="297"/>
    </location>
</feature>
<keyword evidence="7 22" id="KW-0547">Nucleotide-binding</keyword>
<evidence type="ECO:0000256" key="6">
    <source>
        <dbReference type="ARBA" id="ARBA00022692"/>
    </source>
</evidence>
<keyword evidence="15" id="KW-0458">Lysosome</keyword>
<dbReference type="InterPro" id="IPR001429">
    <property type="entry name" value="P2X_purnocptor"/>
</dbReference>
<evidence type="ECO:0000256" key="25">
    <source>
        <dbReference type="RuleBase" id="RU000681"/>
    </source>
</evidence>
<evidence type="ECO:0000256" key="19">
    <source>
        <dbReference type="ARBA" id="ARBA00036239"/>
    </source>
</evidence>
<dbReference type="FunFam" id="2.60.490.10:FF:000001">
    <property type="entry name" value="P2X purinoceptor"/>
    <property type="match status" value="1"/>
</dbReference>
<dbReference type="PRINTS" id="PR01311">
    <property type="entry name" value="P2X4RECEPTOR"/>
</dbReference>
<dbReference type="PANTHER" id="PTHR10125:SF18">
    <property type="entry name" value="P2X PURINOCEPTOR 4"/>
    <property type="match status" value="1"/>
</dbReference>
<dbReference type="InterPro" id="IPR027309">
    <property type="entry name" value="P2X_extracellular_dom_sf"/>
</dbReference>
<dbReference type="NCBIfam" id="TIGR00863">
    <property type="entry name" value="P2X"/>
    <property type="match status" value="1"/>
</dbReference>
<dbReference type="GO" id="GO:0005524">
    <property type="term" value="F:ATP binding"/>
    <property type="evidence" value="ECO:0007669"/>
    <property type="project" value="UniProtKB-UniRule"/>
</dbReference>
<comment type="function">
    <text evidence="25">Receptor for ATP that acts as a ligand-gated ion channel.</text>
</comment>
<keyword evidence="10 21" id="KW-0406">Ion transport</keyword>
<dbReference type="GO" id="GO:0098794">
    <property type="term" value="C:postsynapse"/>
    <property type="evidence" value="ECO:0007669"/>
    <property type="project" value="GOC"/>
</dbReference>
<gene>
    <name evidence="26" type="ORF">GDO86_002052</name>
</gene>
<dbReference type="AlphaFoldDB" id="A0A8T2KFA6"/>
<dbReference type="PRINTS" id="PR01307">
    <property type="entry name" value="P2XRECEPTOR"/>
</dbReference>
<dbReference type="Gene3D" id="2.60.490.10">
    <property type="entry name" value="atp-gated p2x4 ion channel domain"/>
    <property type="match status" value="1"/>
</dbReference>
<feature type="binding site" evidence="22">
    <location>
        <begin position="320"/>
        <end position="322"/>
    </location>
    <ligand>
        <name>ATP</name>
        <dbReference type="ChEBI" id="CHEBI:30616"/>
        <note>ligand shared between two neighboring subunits of the homotrimer</note>
    </ligand>
</feature>
<keyword evidence="17 25" id="KW-0407">Ion channel</keyword>
<evidence type="ECO:0000256" key="12">
    <source>
        <dbReference type="ARBA" id="ARBA00023157"/>
    </source>
</evidence>
<feature type="disulfide bond" evidence="23">
    <location>
        <begin position="159"/>
        <end position="186"/>
    </location>
</feature>
<feature type="binding site" evidence="22">
    <location>
        <position position="213"/>
    </location>
    <ligand>
        <name>ATP</name>
        <dbReference type="ChEBI" id="CHEBI:30616"/>
        <note>ligand shared between two neighboring subunits of the homotrimer</note>
    </ligand>
</feature>
<dbReference type="FunFam" id="1.10.287.940:FF:000010">
    <property type="entry name" value="P2X receptor E"/>
    <property type="match status" value="1"/>
</dbReference>
<evidence type="ECO:0000256" key="5">
    <source>
        <dbReference type="ARBA" id="ARBA00022475"/>
    </source>
</evidence>
<evidence type="ECO:0000256" key="21">
    <source>
        <dbReference type="PIRNR" id="PIRNR005713"/>
    </source>
</evidence>
<dbReference type="PANTHER" id="PTHR10125">
    <property type="entry name" value="P2X PURINOCEPTOR"/>
    <property type="match status" value="1"/>
</dbReference>
<dbReference type="OrthoDB" id="494673at2759"/>
<feature type="glycosylation site" description="N-linked (GlcNAc...) asparagine" evidence="24">
    <location>
        <position position="211"/>
    </location>
</feature>
<feature type="disulfide bond" evidence="23">
    <location>
        <begin position="143"/>
        <end position="192"/>
    </location>
</feature>
<evidence type="ECO:0000256" key="13">
    <source>
        <dbReference type="ARBA" id="ARBA00023170"/>
    </source>
</evidence>
<dbReference type="PROSITE" id="PS01212">
    <property type="entry name" value="P2X_RECEPTOR"/>
    <property type="match status" value="1"/>
</dbReference>
<evidence type="ECO:0000256" key="4">
    <source>
        <dbReference type="ARBA" id="ARBA00022448"/>
    </source>
</evidence>
<keyword evidence="13 25" id="KW-0675">Receptor</keyword>
<evidence type="ECO:0000256" key="24">
    <source>
        <dbReference type="PIRSR" id="PIRSR005713-3"/>
    </source>
</evidence>
<keyword evidence="8 22" id="KW-0067">ATP-binding</keyword>
<proteinExistence type="inferred from homology"/>
<evidence type="ECO:0000313" key="27">
    <source>
        <dbReference type="Proteomes" id="UP000812440"/>
    </source>
</evidence>